<reference evidence="1 2" key="1">
    <citation type="submission" date="2013-08" db="EMBL/GenBank/DDBJ databases">
        <title>The genome sequence of Skermanella stibiiresistens.</title>
        <authorList>
            <person name="Zhu W."/>
            <person name="Wang G."/>
        </authorList>
    </citation>
    <scope>NUCLEOTIDE SEQUENCE [LARGE SCALE GENOMIC DNA]</scope>
    <source>
        <strain evidence="1 2">SB22</strain>
    </source>
</reference>
<dbReference type="OrthoDB" id="9802053at2"/>
<accession>W9H041</accession>
<evidence type="ECO:0000313" key="1">
    <source>
        <dbReference type="EMBL" id="EWY39439.1"/>
    </source>
</evidence>
<comment type="caution">
    <text evidence="1">The sequence shown here is derived from an EMBL/GenBank/DDBJ whole genome shotgun (WGS) entry which is preliminary data.</text>
</comment>
<organism evidence="1 2">
    <name type="scientific">Skermanella stibiiresistens SB22</name>
    <dbReference type="NCBI Taxonomy" id="1385369"/>
    <lineage>
        <taxon>Bacteria</taxon>
        <taxon>Pseudomonadati</taxon>
        <taxon>Pseudomonadota</taxon>
        <taxon>Alphaproteobacteria</taxon>
        <taxon>Rhodospirillales</taxon>
        <taxon>Azospirillaceae</taxon>
        <taxon>Skermanella</taxon>
    </lineage>
</organism>
<dbReference type="RefSeq" id="WP_037454638.1">
    <property type="nucleotide sequence ID" value="NZ_AVFL01000012.1"/>
</dbReference>
<dbReference type="AlphaFoldDB" id="W9H041"/>
<sequence length="278" mass="30204">MTTAHTLLAEIAGGLKARQVIPFLGAGVFDLVEGASSIPRSPEELVAALTAKAAVPGRIRRQLTAAAQYIESHKHRRTLETILTSLFKDGVEPTALHRYLAGIPELPLIVDTWYDDTMARALAGGTASWGQIQGMSHPQSLGEWVRYFDAENQPTTGDAAAGWSKVLYKPMGAVTPAGNYLVSDSDYVEVLTEIDIQSPIPAVVQNLRVGRNFLFLGCRFDGEIGRTFARQIIKRSSTKHWAILPGELSKNEAKFVETYDITPVDISLAEAVEVLSAS</sequence>
<name>W9H041_9PROT</name>
<dbReference type="Pfam" id="PF13289">
    <property type="entry name" value="SIR2_2"/>
    <property type="match status" value="1"/>
</dbReference>
<dbReference type="EMBL" id="AVFL01000012">
    <property type="protein sequence ID" value="EWY39439.1"/>
    <property type="molecule type" value="Genomic_DNA"/>
</dbReference>
<dbReference type="STRING" id="1385369.N825_07075"/>
<gene>
    <name evidence="1" type="ORF">N825_07075</name>
</gene>
<keyword evidence="2" id="KW-1185">Reference proteome</keyword>
<dbReference type="Proteomes" id="UP000019486">
    <property type="component" value="Unassembled WGS sequence"/>
</dbReference>
<proteinExistence type="predicted"/>
<protein>
    <submittedName>
        <fullName evidence="1">Transformer domain containing protein</fullName>
    </submittedName>
</protein>
<evidence type="ECO:0000313" key="2">
    <source>
        <dbReference type="Proteomes" id="UP000019486"/>
    </source>
</evidence>